<dbReference type="InterPro" id="IPR025987">
    <property type="entry name" value="GW_dom"/>
</dbReference>
<feature type="domain" description="GW" evidence="18">
    <location>
        <begin position="752"/>
        <end position="829"/>
    </location>
</feature>
<evidence type="ECO:0000256" key="4">
    <source>
        <dbReference type="ARBA" id="ARBA00007974"/>
    </source>
</evidence>
<dbReference type="Gene3D" id="3.40.80.10">
    <property type="entry name" value="Peptidoglycan recognition protein-like"/>
    <property type="match status" value="1"/>
</dbReference>
<dbReference type="Pfam" id="PF13457">
    <property type="entry name" value="GW"/>
    <property type="match status" value="4"/>
</dbReference>
<keyword evidence="11" id="KW-0677">Repeat</keyword>
<evidence type="ECO:0000256" key="17">
    <source>
        <dbReference type="SAM" id="SignalP"/>
    </source>
</evidence>
<feature type="region of interest" description="Disordered" evidence="16">
    <location>
        <begin position="495"/>
        <end position="522"/>
    </location>
</feature>
<dbReference type="Proteomes" id="UP000295280">
    <property type="component" value="Unassembled WGS sequence"/>
</dbReference>
<reference evidence="19 20" key="1">
    <citation type="submission" date="2019-01" db="EMBL/GenBank/DDBJ databases">
        <title>Draft genome sequences of the type strains of six Macrococcus species.</title>
        <authorList>
            <person name="Mazhar S."/>
            <person name="Altermann E."/>
            <person name="Hill C."/>
            <person name="Mcauliffe O."/>
        </authorList>
    </citation>
    <scope>NUCLEOTIDE SEQUENCE [LARGE SCALE GENOMIC DNA]</scope>
    <source>
        <strain evidence="19 20">ATCC 51828</strain>
    </source>
</reference>
<proteinExistence type="inferred from homology"/>
<dbReference type="GO" id="GO:0008745">
    <property type="term" value="F:N-acetylmuramoyl-L-alanine amidase activity"/>
    <property type="evidence" value="ECO:0007669"/>
    <property type="project" value="UniProtKB-EC"/>
</dbReference>
<sequence length="1233" mass="135044">MRGKTMNSKFYYKSSTLLMMLLAGHTVSAHAADDSVTTEKSEDNDQKSPSEAEAVTYPVAQTIDASAKPYNLEIKSTEEVKTEAVTTEAPTTEKPVVKAEEVETEPVMTEAVTTEAPMTEKPAVNAEEVKAEPVTTEAATTETPTTEKPAGQAEEVKAEPVTTEAATTETPTTEKPAVQAEEVETEPVTTEAATTETPTTEKPAVQAEEVETEPVTTEAPTTEKPAAETKVVKTEVTTTELPVTQSVLRKKTTVKRASTTEVAVAKKPSKSSLSTRSFSLAAPSTTRTLTASTTTATAPASINDYILSQNYVVPTYKQDFAPELPQLAYRNGAAKPEGVVAHETANPTSTIYGEVAYMKNNWQNAFVHAFIDDNEIIETANTDYIAWGSGAAGNARFIQVELVRVYGKDRFAKAINNYADYIAMNLHYYGLPVDSAEYDGQGTLWSHKAVSNYLGGTDHTDPYGWFQENGYTMDDLAALVTLKYNQKVQAHAGTGPVVTVPTQPTVPTEPTTPTAPAPGPPVVSNEYKLARIKTSTAPVFSAVTDTTATPAAEKKNYTYYVNKKADYNGKTYYALTDETGVGRGWVEASNLTQATLSPEKTVTSKFKVNSLISGIYSMPWGKYSQKYDDLASQVNQAFNPTKKVTVNSTDYYFGSINGYDGWISGKHLSVPDSTLGNISPVMMYGKTLYSGATVYKDITLTNSYKDSTPYRQLYITKKGTSDGETYYHVLNEASQVMGWINDNQIRQTSAQLVSTAKMPYKVSASTAKIYTMPSGGSVQQLVKDKNLKNQYFNVVRTEKIGGSLWMKGVVSSNNTVGWIAADYLTEQSSVFQEMKRVSMMGKTLIKGSTVYLDNDLRTKRATKSYNMNYFVQSQAKQGDTVYYYAVDHLSRPVGWISDAEIQQASRRIVSTNKKTYVISTPASYLYNTAAGTKYQRVEPLSDKLGTPFHIIRTEKIGTALWHKGRLENSTTYGWIADRFLSRLTEVAVPAAATLDAAVAKQMALPDSSKPKVVYADQYGRTLTRNATEAEVRANIDSSKFSSDSIQKYQFLNLNKSQGITATVLNALLTGMGILENQGTAFAEAAKLYNINEIYLISHALLETGNGTSQLSNGMGYNPSTKQAYTTTTGTKYYNMYGTGAVDHNALNGGTSYAYSQGWDTPAKAIVGGAQFVAQNYFGNKQLTLYQMRWNPANPATHQYATDIKWAAKNAYRLADFYRRIELTGLNFLIDQYK</sequence>
<keyword evidence="20" id="KW-1185">Reference proteome</keyword>
<dbReference type="AlphaFoldDB" id="A0A9Q8CHN8"/>
<keyword evidence="10 17" id="KW-0732">Signal</keyword>
<dbReference type="PROSITE" id="PS51780">
    <property type="entry name" value="GW"/>
    <property type="match status" value="2"/>
</dbReference>
<dbReference type="GO" id="GO:0071555">
    <property type="term" value="P:cell wall organization"/>
    <property type="evidence" value="ECO:0007669"/>
    <property type="project" value="UniProtKB-KW"/>
</dbReference>
<feature type="region of interest" description="Disordered" evidence="16">
    <location>
        <begin position="33"/>
        <end position="226"/>
    </location>
</feature>
<feature type="domain" description="GW" evidence="18">
    <location>
        <begin position="598"/>
        <end position="673"/>
    </location>
</feature>
<comment type="caution">
    <text evidence="19">The sequence shown here is derived from an EMBL/GenBank/DDBJ whole genome shotgun (WGS) entry which is preliminary data.</text>
</comment>
<evidence type="ECO:0000256" key="14">
    <source>
        <dbReference type="ARBA" id="ARBA00023316"/>
    </source>
</evidence>
<comment type="catalytic activity">
    <reaction evidence="15">
        <text>an N(4)-(oligosaccharide-(1-&gt;3)-[oligosaccharide-(1-&gt;6)]-beta-D-Man-(1-&gt;4)-beta-D-GlcNAc-(1-&gt;4)-alpha-D-GlcNAc)-L-asparaginyl-[protein] + H2O = an oligosaccharide-(1-&gt;3)-[oligosaccharide-(1-&gt;6)]-beta-D-Man-(1-&gt;4)-D-GlcNAc + N(4)-(N-acetyl-beta-D-glucosaminyl)-L-asparaginyl-[protein]</text>
        <dbReference type="Rhea" id="RHEA:73067"/>
        <dbReference type="Rhea" id="RHEA-COMP:12603"/>
        <dbReference type="Rhea" id="RHEA-COMP:18176"/>
        <dbReference type="ChEBI" id="CHEBI:15377"/>
        <dbReference type="ChEBI" id="CHEBI:132248"/>
        <dbReference type="ChEBI" id="CHEBI:192714"/>
        <dbReference type="ChEBI" id="CHEBI:192715"/>
        <dbReference type="EC" id="3.2.1.96"/>
    </reaction>
</comment>
<protein>
    <recommendedName>
        <fullName evidence="8">Bifunctional autolysin</fullName>
        <ecNumber evidence="7">3.2.1.96</ecNumber>
        <ecNumber evidence="6">3.5.1.28</ecNumber>
    </recommendedName>
</protein>
<evidence type="ECO:0000256" key="7">
    <source>
        <dbReference type="ARBA" id="ARBA00012566"/>
    </source>
</evidence>
<evidence type="ECO:0000256" key="2">
    <source>
        <dbReference type="ARBA" id="ARBA00004613"/>
    </source>
</evidence>
<keyword evidence="13" id="KW-0511">Multifunctional enzyme</keyword>
<evidence type="ECO:0000313" key="19">
    <source>
        <dbReference type="EMBL" id="TDM03824.1"/>
    </source>
</evidence>
<evidence type="ECO:0000256" key="13">
    <source>
        <dbReference type="ARBA" id="ARBA00023268"/>
    </source>
</evidence>
<dbReference type="CDD" id="cd06583">
    <property type="entry name" value="PGRP"/>
    <property type="match status" value="1"/>
</dbReference>
<evidence type="ECO:0000256" key="1">
    <source>
        <dbReference type="ARBA" id="ARBA00001561"/>
    </source>
</evidence>
<dbReference type="InterPro" id="IPR002502">
    <property type="entry name" value="Amidase_domain"/>
</dbReference>
<evidence type="ECO:0000259" key="18">
    <source>
        <dbReference type="PROSITE" id="PS51780"/>
    </source>
</evidence>
<feature type="compositionally biased region" description="Basic and acidic residues" evidence="16">
    <location>
        <begin position="33"/>
        <end position="50"/>
    </location>
</feature>
<evidence type="ECO:0000256" key="15">
    <source>
        <dbReference type="ARBA" id="ARBA00034414"/>
    </source>
</evidence>
<dbReference type="SMART" id="SM00047">
    <property type="entry name" value="LYZ2"/>
    <property type="match status" value="1"/>
</dbReference>
<comment type="similarity">
    <text evidence="3">In the N-terminal section; belongs to the N-acetylmuramoyl-L-alanine amidase 2 family.</text>
</comment>
<keyword evidence="14" id="KW-0961">Cell wall biogenesis/degradation</keyword>
<organism evidence="19 20">
    <name type="scientific">Macrococcus carouselicus</name>
    <dbReference type="NCBI Taxonomy" id="69969"/>
    <lineage>
        <taxon>Bacteria</taxon>
        <taxon>Bacillati</taxon>
        <taxon>Bacillota</taxon>
        <taxon>Bacilli</taxon>
        <taxon>Bacillales</taxon>
        <taxon>Staphylococcaceae</taxon>
        <taxon>Macrococcus</taxon>
    </lineage>
</organism>
<evidence type="ECO:0000256" key="16">
    <source>
        <dbReference type="SAM" id="MobiDB-lite"/>
    </source>
</evidence>
<dbReference type="GO" id="GO:0009253">
    <property type="term" value="P:peptidoglycan catabolic process"/>
    <property type="evidence" value="ECO:0007669"/>
    <property type="project" value="InterPro"/>
</dbReference>
<comment type="subunit">
    <text evidence="5">Oligomer; forms a ring structure at the cell surface which is important for efficient partitioning of daughter cells after cell division.</text>
</comment>
<dbReference type="OrthoDB" id="9816557at2"/>
<evidence type="ECO:0000256" key="10">
    <source>
        <dbReference type="ARBA" id="ARBA00022729"/>
    </source>
</evidence>
<dbReference type="EC" id="3.5.1.28" evidence="6"/>
<evidence type="ECO:0000256" key="6">
    <source>
        <dbReference type="ARBA" id="ARBA00011901"/>
    </source>
</evidence>
<feature type="compositionally biased region" description="Low complexity" evidence="16">
    <location>
        <begin position="159"/>
        <end position="224"/>
    </location>
</feature>
<dbReference type="InterPro" id="IPR002901">
    <property type="entry name" value="MGlyc_endo_b_GlcNAc-like_dom"/>
</dbReference>
<comment type="catalytic activity">
    <reaction evidence="1">
        <text>Hydrolyzes the link between N-acetylmuramoyl residues and L-amino acid residues in certain cell-wall glycopeptides.</text>
        <dbReference type="EC" id="3.5.1.28"/>
    </reaction>
</comment>
<comment type="similarity">
    <text evidence="4">In the C-terminal section; belongs to the glycosyl hydrolase 73 family.</text>
</comment>
<evidence type="ECO:0000256" key="8">
    <source>
        <dbReference type="ARBA" id="ARBA00016987"/>
    </source>
</evidence>
<comment type="subcellular location">
    <subcellularLocation>
        <location evidence="2">Secreted</location>
    </subcellularLocation>
</comment>
<dbReference type="EC" id="3.2.1.96" evidence="7"/>
<evidence type="ECO:0000256" key="11">
    <source>
        <dbReference type="ARBA" id="ARBA00022737"/>
    </source>
</evidence>
<evidence type="ECO:0000256" key="12">
    <source>
        <dbReference type="ARBA" id="ARBA00022801"/>
    </source>
</evidence>
<evidence type="ECO:0000256" key="3">
    <source>
        <dbReference type="ARBA" id="ARBA00006088"/>
    </source>
</evidence>
<feature type="compositionally biased region" description="Low complexity" evidence="16">
    <location>
        <begin position="495"/>
        <end position="512"/>
    </location>
</feature>
<name>A0A9Q8CHN8_9STAP</name>
<feature type="chain" id="PRO_5040108082" description="Bifunctional autolysin" evidence="17">
    <location>
        <begin position="32"/>
        <end position="1233"/>
    </location>
</feature>
<keyword evidence="9" id="KW-0964">Secreted</keyword>
<dbReference type="SMART" id="SM00644">
    <property type="entry name" value="Ami_2"/>
    <property type="match status" value="1"/>
</dbReference>
<feature type="compositionally biased region" description="Low complexity" evidence="16">
    <location>
        <begin position="132"/>
        <end position="150"/>
    </location>
</feature>
<dbReference type="Gene3D" id="2.30.30.170">
    <property type="match status" value="6"/>
</dbReference>
<keyword evidence="12" id="KW-0378">Hydrolase</keyword>
<evidence type="ECO:0000256" key="5">
    <source>
        <dbReference type="ARBA" id="ARBA00011697"/>
    </source>
</evidence>
<feature type="compositionally biased region" description="Low complexity" evidence="16">
    <location>
        <begin position="83"/>
        <end position="94"/>
    </location>
</feature>
<evidence type="ECO:0000313" key="20">
    <source>
        <dbReference type="Proteomes" id="UP000295280"/>
    </source>
</evidence>
<dbReference type="GO" id="GO:0033925">
    <property type="term" value="F:mannosyl-glycoprotein endo-beta-N-acetylglucosaminidase activity"/>
    <property type="evidence" value="ECO:0007669"/>
    <property type="project" value="UniProtKB-EC"/>
</dbReference>
<dbReference type="Pfam" id="PF01510">
    <property type="entry name" value="Amidase_2"/>
    <property type="match status" value="1"/>
</dbReference>
<dbReference type="GO" id="GO:0004040">
    <property type="term" value="F:amidase activity"/>
    <property type="evidence" value="ECO:0007669"/>
    <property type="project" value="InterPro"/>
</dbReference>
<dbReference type="SUPFAM" id="SSF55846">
    <property type="entry name" value="N-acetylmuramoyl-L-alanine amidase-like"/>
    <property type="match status" value="1"/>
</dbReference>
<evidence type="ECO:0000256" key="9">
    <source>
        <dbReference type="ARBA" id="ARBA00022525"/>
    </source>
</evidence>
<feature type="signal peptide" evidence="17">
    <location>
        <begin position="1"/>
        <end position="31"/>
    </location>
</feature>
<dbReference type="Pfam" id="PF01832">
    <property type="entry name" value="Glucosaminidase"/>
    <property type="match status" value="1"/>
</dbReference>
<dbReference type="InterPro" id="IPR036505">
    <property type="entry name" value="Amidase/PGRP_sf"/>
</dbReference>
<gene>
    <name evidence="19" type="ORF">ERX40_01280</name>
</gene>
<dbReference type="GO" id="GO:0005576">
    <property type="term" value="C:extracellular region"/>
    <property type="evidence" value="ECO:0007669"/>
    <property type="project" value="UniProtKB-SubCell"/>
</dbReference>
<dbReference type="InterPro" id="IPR038200">
    <property type="entry name" value="GW_dom_sf"/>
</dbReference>
<dbReference type="EMBL" id="SCWD01000001">
    <property type="protein sequence ID" value="TDM03824.1"/>
    <property type="molecule type" value="Genomic_DNA"/>
</dbReference>
<accession>A0A9Q8CHN8</accession>